<dbReference type="SMART" id="SM01230">
    <property type="entry name" value="Gln-synt_C"/>
    <property type="match status" value="1"/>
</dbReference>
<dbReference type="RefSeq" id="WP_006520858.1">
    <property type="nucleotide sequence ID" value="NC_021184.1"/>
</dbReference>
<keyword evidence="8" id="KW-1185">Reference proteome</keyword>
<protein>
    <recommendedName>
        <fullName evidence="2">glutamine synthetase</fullName>
        <ecNumber evidence="2">6.3.1.2</ecNumber>
    </recommendedName>
</protein>
<sequence length="465" mass="52925">MESTVLKMISTNGIDPSTGYKNLTVDDVKRLINDRGIEMIRLEYVDLNGVNRGKLLPADMIDVVFEDGIAFAAAIMAICFDNSVAQVKGLSEYYDDMKVLGDPTTFTILPYLDKTALLLGDLYYHQKPMRQSPRWFLKNMIKQYNDMGYNPITASEIEFFLYNKVENGDILPYTRQTGNAYTSNIRTDPQGFLNKLTRTFKEMDFKVLYMNHEFYPGQYEYNWSHSPALRNADETSLFKGICKDIAEQNNLFATFMAKPKNADGGSGCHFHISLNDLKMGQNIFYDQNDPDGTSKVLRNFVAGILKHARALTAFLAPTVNCFKRFQPDTFAPYYIGWGNDNRTTYVRIPEERGKATRAEIRAGSAACNPYLALAGILAAGLDGITNNLEPPEIVDSDLYHDAARQTEIVPKSLYRALAELEKDEWLCRCAGEELINNFIAVKQMEVEKFTNFVTDWEWQNYSYHV</sequence>
<reference evidence="7 8" key="1">
    <citation type="submission" date="2012-01" db="EMBL/GenBank/DDBJ databases">
        <title>Complete sequence of Desulfotomaculum gibsoniae DSM 7213.</title>
        <authorList>
            <consortium name="US DOE Joint Genome Institute"/>
            <person name="Lucas S."/>
            <person name="Han J."/>
            <person name="Lapidus A."/>
            <person name="Cheng J.-F."/>
            <person name="Goodwin L."/>
            <person name="Pitluck S."/>
            <person name="Peters L."/>
            <person name="Ovchinnikova G."/>
            <person name="Teshima H."/>
            <person name="Detter J.C."/>
            <person name="Han C."/>
            <person name="Tapia R."/>
            <person name="Land M."/>
            <person name="Hauser L."/>
            <person name="Kyrpides N."/>
            <person name="Ivanova N."/>
            <person name="Pagani I."/>
            <person name="Parshina S."/>
            <person name="Plugge C."/>
            <person name="Muyzer G."/>
            <person name="Kuever J."/>
            <person name="Ivanova A."/>
            <person name="Nazina T."/>
            <person name="Klenk H.-P."/>
            <person name="Brambilla E."/>
            <person name="Spring S."/>
            <person name="Stams A.F."/>
            <person name="Woyke T."/>
        </authorList>
    </citation>
    <scope>NUCLEOTIDE SEQUENCE [LARGE SCALE GENOMIC DNA]</scope>
    <source>
        <strain evidence="7 8">DSM 7213</strain>
    </source>
</reference>
<dbReference type="HOGENOM" id="CLU_017290_1_3_9"/>
<dbReference type="GO" id="GO:0004356">
    <property type="term" value="F:glutamine synthetase activity"/>
    <property type="evidence" value="ECO:0007669"/>
    <property type="project" value="UniProtKB-EC"/>
</dbReference>
<dbReference type="GO" id="GO:0006542">
    <property type="term" value="P:glutamine biosynthetic process"/>
    <property type="evidence" value="ECO:0007669"/>
    <property type="project" value="InterPro"/>
</dbReference>
<dbReference type="KEGG" id="dgi:Desgi_2892"/>
<evidence type="ECO:0000256" key="4">
    <source>
        <dbReference type="RuleBase" id="RU000384"/>
    </source>
</evidence>
<dbReference type="SUPFAM" id="SSF54368">
    <property type="entry name" value="Glutamine synthetase, N-terminal domain"/>
    <property type="match status" value="1"/>
</dbReference>
<dbReference type="InterPro" id="IPR014746">
    <property type="entry name" value="Gln_synth/guanido_kin_cat_dom"/>
</dbReference>
<dbReference type="SUPFAM" id="SSF55931">
    <property type="entry name" value="Glutamine synthetase/guanido kinase"/>
    <property type="match status" value="1"/>
</dbReference>
<evidence type="ECO:0000256" key="2">
    <source>
        <dbReference type="ARBA" id="ARBA00012937"/>
    </source>
</evidence>
<dbReference type="STRING" id="767817.Desgi_2892"/>
<gene>
    <name evidence="7" type="ORF">Desgi_2892</name>
</gene>
<accession>R4KRQ9</accession>
<name>R4KRQ9_9FIRM</name>
<dbReference type="AlphaFoldDB" id="R4KRQ9"/>
<dbReference type="EC" id="6.3.1.2" evidence="2"/>
<dbReference type="GO" id="GO:0016020">
    <property type="term" value="C:membrane"/>
    <property type="evidence" value="ECO:0007669"/>
    <property type="project" value="TreeGrafter"/>
</dbReference>
<dbReference type="Pfam" id="PF00120">
    <property type="entry name" value="Gln-synt_C"/>
    <property type="match status" value="1"/>
</dbReference>
<dbReference type="PROSITE" id="PS51987">
    <property type="entry name" value="GS_CATALYTIC"/>
    <property type="match status" value="1"/>
</dbReference>
<evidence type="ECO:0000259" key="6">
    <source>
        <dbReference type="PROSITE" id="PS51987"/>
    </source>
</evidence>
<proteinExistence type="inferred from homology"/>
<feature type="domain" description="GS beta-grasp" evidence="5">
    <location>
        <begin position="35"/>
        <end position="127"/>
    </location>
</feature>
<dbReference type="GO" id="GO:0005737">
    <property type="term" value="C:cytoplasm"/>
    <property type="evidence" value="ECO:0007669"/>
    <property type="project" value="TreeGrafter"/>
</dbReference>
<dbReference type="PROSITE" id="PS51986">
    <property type="entry name" value="GS_BETA_GRASP"/>
    <property type="match status" value="1"/>
</dbReference>
<feature type="domain" description="GS catalytic" evidence="6">
    <location>
        <begin position="133"/>
        <end position="465"/>
    </location>
</feature>
<dbReference type="eggNOG" id="COG0174">
    <property type="taxonomic scope" value="Bacteria"/>
</dbReference>
<evidence type="ECO:0000256" key="3">
    <source>
        <dbReference type="PROSITE-ProRule" id="PRU01330"/>
    </source>
</evidence>
<evidence type="ECO:0000256" key="1">
    <source>
        <dbReference type="ARBA" id="ARBA00009897"/>
    </source>
</evidence>
<dbReference type="PANTHER" id="PTHR43407:SF1">
    <property type="entry name" value="LENGSIN"/>
    <property type="match status" value="1"/>
</dbReference>
<dbReference type="EMBL" id="CP003273">
    <property type="protein sequence ID" value="AGL02291.1"/>
    <property type="molecule type" value="Genomic_DNA"/>
</dbReference>
<evidence type="ECO:0000313" key="7">
    <source>
        <dbReference type="EMBL" id="AGL02291.1"/>
    </source>
</evidence>
<dbReference type="InterPro" id="IPR008146">
    <property type="entry name" value="Gln_synth_cat_dom"/>
</dbReference>
<comment type="similarity">
    <text evidence="1 3 4">Belongs to the glutamine synthetase family.</text>
</comment>
<evidence type="ECO:0000259" key="5">
    <source>
        <dbReference type="PROSITE" id="PS51986"/>
    </source>
</evidence>
<evidence type="ECO:0000313" key="8">
    <source>
        <dbReference type="Proteomes" id="UP000013520"/>
    </source>
</evidence>
<dbReference type="InterPro" id="IPR008147">
    <property type="entry name" value="Gln_synt_N"/>
</dbReference>
<dbReference type="Gene3D" id="3.10.20.70">
    <property type="entry name" value="Glutamine synthetase, N-terminal domain"/>
    <property type="match status" value="1"/>
</dbReference>
<dbReference type="Proteomes" id="UP000013520">
    <property type="component" value="Chromosome"/>
</dbReference>
<dbReference type="PANTHER" id="PTHR43407">
    <property type="entry name" value="GLUTAMINE SYNTHETASE"/>
    <property type="match status" value="1"/>
</dbReference>
<organism evidence="7 8">
    <name type="scientific">Desulfoscipio gibsoniae DSM 7213</name>
    <dbReference type="NCBI Taxonomy" id="767817"/>
    <lineage>
        <taxon>Bacteria</taxon>
        <taxon>Bacillati</taxon>
        <taxon>Bacillota</taxon>
        <taxon>Clostridia</taxon>
        <taxon>Eubacteriales</taxon>
        <taxon>Desulfallaceae</taxon>
        <taxon>Desulfoscipio</taxon>
    </lineage>
</organism>
<dbReference type="Gene3D" id="3.30.590.10">
    <property type="entry name" value="Glutamine synthetase/guanido kinase, catalytic domain"/>
    <property type="match status" value="1"/>
</dbReference>
<dbReference type="InterPro" id="IPR036651">
    <property type="entry name" value="Gln_synt_N_sf"/>
</dbReference>